<dbReference type="EMBL" id="LLXX01000174">
    <property type="protein sequence ID" value="KRQ98956.1"/>
    <property type="molecule type" value="Genomic_DNA"/>
</dbReference>
<protein>
    <submittedName>
        <fullName evidence="1">Uncharacterized protein</fullName>
    </submittedName>
</protein>
<evidence type="ECO:0000313" key="1">
    <source>
        <dbReference type="EMBL" id="KRQ98956.1"/>
    </source>
</evidence>
<sequence length="78" mass="8741">MPWSTPFDDPIPLRSGGRLATLQQAADYVMALPEKVQREAHWQTAVENLINAAETGGGWLMFSRIAMVRALNTDRKDK</sequence>
<comment type="caution">
    <text evidence="1">The sequence shown here is derived from an EMBL/GenBank/DDBJ whole genome shotgun (WGS) entry which is preliminary data.</text>
</comment>
<dbReference type="RefSeq" id="WP_057853994.1">
    <property type="nucleotide sequence ID" value="NZ_LLXX01000174.1"/>
</dbReference>
<gene>
    <name evidence="1" type="ORF">CP49_35570</name>
</gene>
<dbReference type="AlphaFoldDB" id="A0A0R3KZ62"/>
<reference evidence="1 2" key="1">
    <citation type="submission" date="2014-03" db="EMBL/GenBank/DDBJ databases">
        <title>Bradyrhizobium valentinum sp. nov., isolated from effective nodules of Lupinus mariae-josephae, a lupine endemic of basic-lime soils in Eastern Spain.</title>
        <authorList>
            <person name="Duran D."/>
            <person name="Rey L."/>
            <person name="Navarro A."/>
            <person name="Busquets A."/>
            <person name="Imperial J."/>
            <person name="Ruiz-Argueso T."/>
        </authorList>
    </citation>
    <scope>NUCLEOTIDE SEQUENCE [LARGE SCALE GENOMIC DNA]</scope>
    <source>
        <strain evidence="1 2">LmjM3</strain>
    </source>
</reference>
<dbReference type="Proteomes" id="UP000051913">
    <property type="component" value="Unassembled WGS sequence"/>
</dbReference>
<keyword evidence="2" id="KW-1185">Reference proteome</keyword>
<name>A0A0R3KZ62_9BRAD</name>
<organism evidence="1 2">
    <name type="scientific">Bradyrhizobium valentinum</name>
    <dbReference type="NCBI Taxonomy" id="1518501"/>
    <lineage>
        <taxon>Bacteria</taxon>
        <taxon>Pseudomonadati</taxon>
        <taxon>Pseudomonadota</taxon>
        <taxon>Alphaproteobacteria</taxon>
        <taxon>Hyphomicrobiales</taxon>
        <taxon>Nitrobacteraceae</taxon>
        <taxon>Bradyrhizobium</taxon>
    </lineage>
</organism>
<accession>A0A0R3KZ62</accession>
<proteinExistence type="predicted"/>
<evidence type="ECO:0000313" key="2">
    <source>
        <dbReference type="Proteomes" id="UP000051913"/>
    </source>
</evidence>
<dbReference type="OrthoDB" id="8451632at2"/>